<keyword evidence="1" id="KW-1133">Transmembrane helix</keyword>
<dbReference type="Proteomes" id="UP001212042">
    <property type="component" value="Unassembled WGS sequence"/>
</dbReference>
<organism evidence="2 3">
    <name type="scientific">Pseudomonas aestuarii</name>
    <dbReference type="NCBI Taxonomy" id="3018340"/>
    <lineage>
        <taxon>Bacteria</taxon>
        <taxon>Pseudomonadati</taxon>
        <taxon>Pseudomonadota</taxon>
        <taxon>Gammaproteobacteria</taxon>
        <taxon>Pseudomonadales</taxon>
        <taxon>Pseudomonadaceae</taxon>
        <taxon>Pseudomonas</taxon>
    </lineage>
</organism>
<gene>
    <name evidence="2" type="ORF">PH586_03330</name>
</gene>
<sequence length="87" mass="9776">MPADEPSLPGEVLLLLQQDRREEAIELLQVRQGISAQEAEERINRYQEENPPICLRGPGIVARSKLNALIWLGLIVLMTLTYLLLVG</sequence>
<dbReference type="EMBL" id="JAQJZJ010000001">
    <property type="protein sequence ID" value="MDA7085423.1"/>
    <property type="molecule type" value="Genomic_DNA"/>
</dbReference>
<accession>A0ABT4XAK4</accession>
<keyword evidence="3" id="KW-1185">Reference proteome</keyword>
<name>A0ABT4XAK4_9PSED</name>
<dbReference type="RefSeq" id="WP_271346331.1">
    <property type="nucleotide sequence ID" value="NZ_JAQJZJ010000001.1"/>
</dbReference>
<proteinExistence type="predicted"/>
<evidence type="ECO:0000256" key="1">
    <source>
        <dbReference type="SAM" id="Phobius"/>
    </source>
</evidence>
<reference evidence="2 3" key="1">
    <citation type="submission" date="2023-01" db="EMBL/GenBank/DDBJ databases">
        <title>Pseudomonas SA3-5T sp. nov., isolated from tidal flat sediment.</title>
        <authorList>
            <person name="Kim H.S."/>
            <person name="Kim J.-S."/>
            <person name="Suh M.K."/>
            <person name="Eom M.K."/>
            <person name="Lee J.-S."/>
        </authorList>
    </citation>
    <scope>NUCLEOTIDE SEQUENCE [LARGE SCALE GENOMIC DNA]</scope>
    <source>
        <strain evidence="2 3">SA3-5</strain>
    </source>
</reference>
<comment type="caution">
    <text evidence="2">The sequence shown here is derived from an EMBL/GenBank/DDBJ whole genome shotgun (WGS) entry which is preliminary data.</text>
</comment>
<evidence type="ECO:0000313" key="2">
    <source>
        <dbReference type="EMBL" id="MDA7085423.1"/>
    </source>
</evidence>
<evidence type="ECO:0000313" key="3">
    <source>
        <dbReference type="Proteomes" id="UP001212042"/>
    </source>
</evidence>
<keyword evidence="1" id="KW-0472">Membrane</keyword>
<keyword evidence="1" id="KW-0812">Transmembrane</keyword>
<feature type="transmembrane region" description="Helical" evidence="1">
    <location>
        <begin position="66"/>
        <end position="85"/>
    </location>
</feature>
<protein>
    <submittedName>
        <fullName evidence="2">Uncharacterized protein</fullName>
    </submittedName>
</protein>